<evidence type="ECO:0000313" key="1">
    <source>
        <dbReference type="EMBL" id="PWA60264.1"/>
    </source>
</evidence>
<evidence type="ECO:0000313" key="2">
    <source>
        <dbReference type="Proteomes" id="UP000245207"/>
    </source>
</evidence>
<sequence length="99" mass="11562">MEWNDLVMWYSELYNGDSIGSVIRRIGLAASVYLICQERNWRLFRDVQRSANELFCQFSEIVKMRLLSLKVKASRAVSQVQKEWEITLDTVDKISGTNN</sequence>
<protein>
    <submittedName>
        <fullName evidence="1">Phytosulfokine</fullName>
    </submittedName>
</protein>
<keyword evidence="2" id="KW-1185">Reference proteome</keyword>
<accession>A0A2U1MGA5</accession>
<organism evidence="1 2">
    <name type="scientific">Artemisia annua</name>
    <name type="common">Sweet wormwood</name>
    <dbReference type="NCBI Taxonomy" id="35608"/>
    <lineage>
        <taxon>Eukaryota</taxon>
        <taxon>Viridiplantae</taxon>
        <taxon>Streptophyta</taxon>
        <taxon>Embryophyta</taxon>
        <taxon>Tracheophyta</taxon>
        <taxon>Spermatophyta</taxon>
        <taxon>Magnoliopsida</taxon>
        <taxon>eudicotyledons</taxon>
        <taxon>Gunneridae</taxon>
        <taxon>Pentapetalae</taxon>
        <taxon>asterids</taxon>
        <taxon>campanulids</taxon>
        <taxon>Asterales</taxon>
        <taxon>Asteraceae</taxon>
        <taxon>Asteroideae</taxon>
        <taxon>Anthemideae</taxon>
        <taxon>Artemisiinae</taxon>
        <taxon>Artemisia</taxon>
    </lineage>
</organism>
<reference evidence="1 2" key="1">
    <citation type="journal article" date="2018" name="Mol. Plant">
        <title>The genome of Artemisia annua provides insight into the evolution of Asteraceae family and artemisinin biosynthesis.</title>
        <authorList>
            <person name="Shen Q."/>
            <person name="Zhang L."/>
            <person name="Liao Z."/>
            <person name="Wang S."/>
            <person name="Yan T."/>
            <person name="Shi P."/>
            <person name="Liu M."/>
            <person name="Fu X."/>
            <person name="Pan Q."/>
            <person name="Wang Y."/>
            <person name="Lv Z."/>
            <person name="Lu X."/>
            <person name="Zhang F."/>
            <person name="Jiang W."/>
            <person name="Ma Y."/>
            <person name="Chen M."/>
            <person name="Hao X."/>
            <person name="Li L."/>
            <person name="Tang Y."/>
            <person name="Lv G."/>
            <person name="Zhou Y."/>
            <person name="Sun X."/>
            <person name="Brodelius P.E."/>
            <person name="Rose J.K.C."/>
            <person name="Tang K."/>
        </authorList>
    </citation>
    <scope>NUCLEOTIDE SEQUENCE [LARGE SCALE GENOMIC DNA]</scope>
    <source>
        <strain evidence="2">cv. Huhao1</strain>
        <tissue evidence="1">Leaf</tissue>
    </source>
</reference>
<dbReference type="Proteomes" id="UP000245207">
    <property type="component" value="Unassembled WGS sequence"/>
</dbReference>
<dbReference type="AlphaFoldDB" id="A0A2U1MGA5"/>
<comment type="caution">
    <text evidence="1">The sequence shown here is derived from an EMBL/GenBank/DDBJ whole genome shotgun (WGS) entry which is preliminary data.</text>
</comment>
<name>A0A2U1MGA5_ARTAN</name>
<gene>
    <name evidence="1" type="ORF">CTI12_AA385470</name>
</gene>
<proteinExistence type="predicted"/>
<dbReference type="EMBL" id="PKPP01005403">
    <property type="protein sequence ID" value="PWA60264.1"/>
    <property type="molecule type" value="Genomic_DNA"/>
</dbReference>
<dbReference type="OrthoDB" id="1734542at2759"/>